<proteinExistence type="predicted"/>
<feature type="compositionally biased region" description="Basic and acidic residues" evidence="1">
    <location>
        <begin position="302"/>
        <end position="321"/>
    </location>
</feature>
<feature type="compositionally biased region" description="Basic and acidic residues" evidence="1">
    <location>
        <begin position="366"/>
        <end position="375"/>
    </location>
</feature>
<evidence type="ECO:0000313" key="3">
    <source>
        <dbReference type="EMBL" id="GAX84488.1"/>
    </source>
</evidence>
<dbReference type="EMBL" id="BEGY01000127">
    <property type="protein sequence ID" value="GAX84488.1"/>
    <property type="molecule type" value="Genomic_DNA"/>
</dbReference>
<keyword evidence="2" id="KW-0812">Transmembrane</keyword>
<feature type="compositionally biased region" description="Basic and acidic residues" evidence="1">
    <location>
        <begin position="170"/>
        <end position="182"/>
    </location>
</feature>
<feature type="region of interest" description="Disordered" evidence="1">
    <location>
        <begin position="159"/>
        <end position="224"/>
    </location>
</feature>
<comment type="caution">
    <text evidence="3">The sequence shown here is derived from an EMBL/GenBank/DDBJ whole genome shotgun (WGS) entry which is preliminary data.</text>
</comment>
<evidence type="ECO:0000256" key="1">
    <source>
        <dbReference type="SAM" id="MobiDB-lite"/>
    </source>
</evidence>
<keyword evidence="4" id="KW-1185">Reference proteome</keyword>
<feature type="compositionally biased region" description="Basic and acidic residues" evidence="1">
    <location>
        <begin position="404"/>
        <end position="429"/>
    </location>
</feature>
<evidence type="ECO:0000313" key="4">
    <source>
        <dbReference type="Proteomes" id="UP000232323"/>
    </source>
</evidence>
<gene>
    <name evidence="3" type="ORF">CEUSTIGMA_g11908.t1</name>
</gene>
<sequence length="731" mass="81292">MRAHEQIRSVRFHHPTGVTVDPWAQIVPLPLAQLRELQALDEEGLPVTAIGSTDGVLHLEDRPQPGTPLVQRGPQDFAAVYDERRPERRQVREHVLHALRSGVGQVRELIQDPLGQVRVLDRGRAVGRRQVASADDDDVVFLILQGGAVVSQSVRHVDAEPVQDVTSNQRAEHPPERRHSDVARSPQHSLVENRQRVLSAPFHRGTEESPDGKEHQSTVELQEPHELRWRPRVFLLAARLEVHKASHETRRGPDETALPLLMLRRRRRDRTCRQTWGGRRLQASKSTDVVVVTDGHLGRVRGQHDRRPQGAGHGAEERQAVHPEGPAVPGLHARSRGAGFTTGDASVAARRLSGPDADARAEYDHVRHADLEDGARPPVGGQRRRGREVDAVPPRVRNGAGGSRHREPEDHVRDGREHGGEPRAGRVEQRHRVGTAVKNVALIKEMSAEAALYLVRLRENAPMANDMLRMVSIQLAIQVMMALSGSGDQRILSAEFLLLVLYILLGVALYWLAHVSDDRSFHLRAAVATVNDRLRRLSNGAAEGSPIHALARGVGPWKIAVFDDAVEDGLPHTHGDVICLPASLVSEGREQRALAQTLAHERVHVLQRARPELFDTLYARLWRLRRVPRPILRDDDPFRSNPDLDAYDYGPSDDDRVVKAMYATDPPNLRSSVLVAVSDDGRDVRETTAAYEHPHEAAAHMLAERVLFPSAPATASDDGIGALTMWLFNRR</sequence>
<accession>A0A250XN41</accession>
<dbReference type="AlphaFoldDB" id="A0A250XN41"/>
<keyword evidence="2" id="KW-0472">Membrane</keyword>
<name>A0A250XN41_9CHLO</name>
<organism evidence="3 4">
    <name type="scientific">Chlamydomonas eustigma</name>
    <dbReference type="NCBI Taxonomy" id="1157962"/>
    <lineage>
        <taxon>Eukaryota</taxon>
        <taxon>Viridiplantae</taxon>
        <taxon>Chlorophyta</taxon>
        <taxon>core chlorophytes</taxon>
        <taxon>Chlorophyceae</taxon>
        <taxon>CS clade</taxon>
        <taxon>Chlamydomonadales</taxon>
        <taxon>Chlamydomonadaceae</taxon>
        <taxon>Chlamydomonas</taxon>
    </lineage>
</organism>
<feature type="region of interest" description="Disordered" evidence="1">
    <location>
        <begin position="366"/>
        <end position="429"/>
    </location>
</feature>
<keyword evidence="2" id="KW-1133">Transmembrane helix</keyword>
<feature type="region of interest" description="Disordered" evidence="1">
    <location>
        <begin position="300"/>
        <end position="323"/>
    </location>
</feature>
<dbReference type="Proteomes" id="UP000232323">
    <property type="component" value="Unassembled WGS sequence"/>
</dbReference>
<feature type="transmembrane region" description="Helical" evidence="2">
    <location>
        <begin position="496"/>
        <end position="513"/>
    </location>
</feature>
<reference evidence="3 4" key="1">
    <citation type="submission" date="2017-08" db="EMBL/GenBank/DDBJ databases">
        <title>Acidophilic green algal genome provides insights into adaptation to an acidic environment.</title>
        <authorList>
            <person name="Hirooka S."/>
            <person name="Hirose Y."/>
            <person name="Kanesaki Y."/>
            <person name="Higuchi S."/>
            <person name="Fujiwara T."/>
            <person name="Onuma R."/>
            <person name="Era A."/>
            <person name="Ohbayashi R."/>
            <person name="Uzuka A."/>
            <person name="Nozaki H."/>
            <person name="Yoshikawa H."/>
            <person name="Miyagishima S.Y."/>
        </authorList>
    </citation>
    <scope>NUCLEOTIDE SEQUENCE [LARGE SCALE GENOMIC DNA]</scope>
    <source>
        <strain evidence="3 4">NIES-2499</strain>
    </source>
</reference>
<protein>
    <submittedName>
        <fullName evidence="3">Uncharacterized protein</fullName>
    </submittedName>
</protein>
<evidence type="ECO:0000256" key="2">
    <source>
        <dbReference type="SAM" id="Phobius"/>
    </source>
</evidence>
<feature type="compositionally biased region" description="Basic and acidic residues" evidence="1">
    <location>
        <begin position="204"/>
        <end position="224"/>
    </location>
</feature>